<protein>
    <submittedName>
        <fullName evidence="2">Uncharacterized protein</fullName>
    </submittedName>
</protein>
<gene>
    <name evidence="2" type="ORF">F5X68DRAFT_192541</name>
</gene>
<dbReference type="Proteomes" id="UP000770015">
    <property type="component" value="Unassembled WGS sequence"/>
</dbReference>
<feature type="compositionally biased region" description="Polar residues" evidence="1">
    <location>
        <begin position="167"/>
        <end position="181"/>
    </location>
</feature>
<evidence type="ECO:0000313" key="2">
    <source>
        <dbReference type="EMBL" id="KAH6682166.1"/>
    </source>
</evidence>
<dbReference type="AlphaFoldDB" id="A0A9P9A8R1"/>
<name>A0A9P9A8R1_9PEZI</name>
<accession>A0A9P9A8R1</accession>
<sequence length="425" mass="47802">MHTSISGQHPLEGWLIIQVAELCTGEEIQALRGISRTARAILDQYEVSTTKNNLALRTYPIAPRERILCSAFPERPVIRLASYAAIRELEGRRRKISYLVRDSMYLRYGYSRCSIEDDSEHMDNVIESLERAMWVCTDLADIEAAGREPLPYTHPLAEREHLDCSHQPKSNPTEGRPRNSSYSSEAIVFNTIMMDGHRTPHIHLDGTVHGMATDDAPALPATATSKGNLTAIEIRQEQLDTVIALSTADLSSMLILSTLATRGFEEYLGQNRMKTYPRDIVTEWCVSVAENAYRHGVFFLYPQALRGQPSELSSSASTHDNQPYPGLQVPRAVTTIADQTKPAWDRRNPCCVDCSRRMAGHAAAMMCQVVEEMHRWEEGEADMLPSLCMTIRGLLRRRFNCEMDDVNSNASLIVRGLEVVETMDM</sequence>
<dbReference type="OrthoDB" id="4918043at2759"/>
<evidence type="ECO:0000313" key="3">
    <source>
        <dbReference type="Proteomes" id="UP000770015"/>
    </source>
</evidence>
<feature type="region of interest" description="Disordered" evidence="1">
    <location>
        <begin position="160"/>
        <end position="181"/>
    </location>
</feature>
<dbReference type="EMBL" id="JAGSXJ010000018">
    <property type="protein sequence ID" value="KAH6682166.1"/>
    <property type="molecule type" value="Genomic_DNA"/>
</dbReference>
<keyword evidence="3" id="KW-1185">Reference proteome</keyword>
<reference evidence="2" key="1">
    <citation type="journal article" date="2021" name="Nat. Commun.">
        <title>Genetic determinants of endophytism in the Arabidopsis root mycobiome.</title>
        <authorList>
            <person name="Mesny F."/>
            <person name="Miyauchi S."/>
            <person name="Thiergart T."/>
            <person name="Pickel B."/>
            <person name="Atanasova L."/>
            <person name="Karlsson M."/>
            <person name="Huettel B."/>
            <person name="Barry K.W."/>
            <person name="Haridas S."/>
            <person name="Chen C."/>
            <person name="Bauer D."/>
            <person name="Andreopoulos W."/>
            <person name="Pangilinan J."/>
            <person name="LaButti K."/>
            <person name="Riley R."/>
            <person name="Lipzen A."/>
            <person name="Clum A."/>
            <person name="Drula E."/>
            <person name="Henrissat B."/>
            <person name="Kohler A."/>
            <person name="Grigoriev I.V."/>
            <person name="Martin F.M."/>
            <person name="Hacquard S."/>
        </authorList>
    </citation>
    <scope>NUCLEOTIDE SEQUENCE</scope>
    <source>
        <strain evidence="2">MPI-SDFR-AT-0117</strain>
    </source>
</reference>
<organism evidence="2 3">
    <name type="scientific">Plectosphaerella plurivora</name>
    <dbReference type="NCBI Taxonomy" id="936078"/>
    <lineage>
        <taxon>Eukaryota</taxon>
        <taxon>Fungi</taxon>
        <taxon>Dikarya</taxon>
        <taxon>Ascomycota</taxon>
        <taxon>Pezizomycotina</taxon>
        <taxon>Sordariomycetes</taxon>
        <taxon>Hypocreomycetidae</taxon>
        <taxon>Glomerellales</taxon>
        <taxon>Plectosphaerellaceae</taxon>
        <taxon>Plectosphaerella</taxon>
    </lineage>
</organism>
<proteinExistence type="predicted"/>
<evidence type="ECO:0000256" key="1">
    <source>
        <dbReference type="SAM" id="MobiDB-lite"/>
    </source>
</evidence>
<comment type="caution">
    <text evidence="2">The sequence shown here is derived from an EMBL/GenBank/DDBJ whole genome shotgun (WGS) entry which is preliminary data.</text>
</comment>